<evidence type="ECO:0000256" key="3">
    <source>
        <dbReference type="ARBA" id="ARBA00023163"/>
    </source>
</evidence>
<evidence type="ECO:0000313" key="6">
    <source>
        <dbReference type="Proteomes" id="UP001501676"/>
    </source>
</evidence>
<dbReference type="RefSeq" id="WP_345731196.1">
    <property type="nucleotide sequence ID" value="NZ_BAAAYN010000039.1"/>
</dbReference>
<dbReference type="SUPFAM" id="SSF47413">
    <property type="entry name" value="lambda repressor-like DNA-binding domains"/>
    <property type="match status" value="1"/>
</dbReference>
<evidence type="ECO:0000256" key="1">
    <source>
        <dbReference type="ARBA" id="ARBA00023015"/>
    </source>
</evidence>
<dbReference type="Proteomes" id="UP001501676">
    <property type="component" value="Unassembled WGS sequence"/>
</dbReference>
<organism evidence="5 6">
    <name type="scientific">Cryptosporangium minutisporangium</name>
    <dbReference type="NCBI Taxonomy" id="113569"/>
    <lineage>
        <taxon>Bacteria</taxon>
        <taxon>Bacillati</taxon>
        <taxon>Actinomycetota</taxon>
        <taxon>Actinomycetes</taxon>
        <taxon>Cryptosporangiales</taxon>
        <taxon>Cryptosporangiaceae</taxon>
        <taxon>Cryptosporangium</taxon>
    </lineage>
</organism>
<name>A0ABP6T5F3_9ACTN</name>
<dbReference type="SMART" id="SM00354">
    <property type="entry name" value="HTH_LACI"/>
    <property type="match status" value="1"/>
</dbReference>
<dbReference type="InterPro" id="IPR046335">
    <property type="entry name" value="LacI/GalR-like_sensor"/>
</dbReference>
<dbReference type="GO" id="GO:0003677">
    <property type="term" value="F:DNA binding"/>
    <property type="evidence" value="ECO:0007669"/>
    <property type="project" value="UniProtKB-KW"/>
</dbReference>
<comment type="caution">
    <text evidence="5">The sequence shown here is derived from an EMBL/GenBank/DDBJ whole genome shotgun (WGS) entry which is preliminary data.</text>
</comment>
<keyword evidence="1" id="KW-0805">Transcription regulation</keyword>
<gene>
    <name evidence="5" type="ORF">GCM10020369_55750</name>
</gene>
<evidence type="ECO:0000313" key="5">
    <source>
        <dbReference type="EMBL" id="GAA3392778.1"/>
    </source>
</evidence>
<dbReference type="EMBL" id="BAAAYN010000039">
    <property type="protein sequence ID" value="GAA3392778.1"/>
    <property type="molecule type" value="Genomic_DNA"/>
</dbReference>
<dbReference type="CDD" id="cd01392">
    <property type="entry name" value="HTH_LacI"/>
    <property type="match status" value="1"/>
</dbReference>
<feature type="domain" description="HTH lacI-type" evidence="4">
    <location>
        <begin position="5"/>
        <end position="61"/>
    </location>
</feature>
<dbReference type="Pfam" id="PF13377">
    <property type="entry name" value="Peripla_BP_3"/>
    <property type="match status" value="1"/>
</dbReference>
<proteinExistence type="predicted"/>
<keyword evidence="3" id="KW-0804">Transcription</keyword>
<dbReference type="Pfam" id="PF00356">
    <property type="entry name" value="LacI"/>
    <property type="match status" value="1"/>
</dbReference>
<reference evidence="6" key="1">
    <citation type="journal article" date="2019" name="Int. J. Syst. Evol. Microbiol.">
        <title>The Global Catalogue of Microorganisms (GCM) 10K type strain sequencing project: providing services to taxonomists for standard genome sequencing and annotation.</title>
        <authorList>
            <consortium name="The Broad Institute Genomics Platform"/>
            <consortium name="The Broad Institute Genome Sequencing Center for Infectious Disease"/>
            <person name="Wu L."/>
            <person name="Ma J."/>
        </authorList>
    </citation>
    <scope>NUCLEOTIDE SEQUENCE [LARGE SCALE GENOMIC DNA]</scope>
    <source>
        <strain evidence="6">JCM 9458</strain>
    </source>
</reference>
<dbReference type="PANTHER" id="PTHR30146:SF153">
    <property type="entry name" value="LACTOSE OPERON REPRESSOR"/>
    <property type="match status" value="1"/>
</dbReference>
<dbReference type="CDD" id="cd06267">
    <property type="entry name" value="PBP1_LacI_sugar_binding-like"/>
    <property type="match status" value="1"/>
</dbReference>
<dbReference type="InterPro" id="IPR010982">
    <property type="entry name" value="Lambda_DNA-bd_dom_sf"/>
</dbReference>
<sequence>MSKRATSADVARAAGVSRTTVSFVLNNRPDQTIPDDTRRRVLDAARRLDYRPYASARTLAAGRSSVVLLAVPALPLGSNLGRFIEVFAGELSGYGLTLVTHLSGAQSRPLPDVCAALNASAVVALMPVDHSEVDALRRAGADVVLSQFSRGIDGPMGRVGRAQAEHLIARGHQSLGYAMSVHSETRPIAEARLSGVIDACAEAQLNPPVVVDVDLEVADAARAVAHWREQGVTGVCAINDETAIAVLAGLREHGLAAPKDLAIIGVDDIPTARLTDPPLTTVTFDVVKAARRRAQAVAAALAGEEVAFSGGFDSRLLIQRSST</sequence>
<dbReference type="PANTHER" id="PTHR30146">
    <property type="entry name" value="LACI-RELATED TRANSCRIPTIONAL REPRESSOR"/>
    <property type="match status" value="1"/>
</dbReference>
<keyword evidence="6" id="KW-1185">Reference proteome</keyword>
<keyword evidence="2 5" id="KW-0238">DNA-binding</keyword>
<dbReference type="PROSITE" id="PS50932">
    <property type="entry name" value="HTH_LACI_2"/>
    <property type="match status" value="1"/>
</dbReference>
<evidence type="ECO:0000259" key="4">
    <source>
        <dbReference type="PROSITE" id="PS50932"/>
    </source>
</evidence>
<dbReference type="SUPFAM" id="SSF53822">
    <property type="entry name" value="Periplasmic binding protein-like I"/>
    <property type="match status" value="1"/>
</dbReference>
<dbReference type="Gene3D" id="1.10.260.40">
    <property type="entry name" value="lambda repressor-like DNA-binding domains"/>
    <property type="match status" value="1"/>
</dbReference>
<dbReference type="Gene3D" id="3.40.50.2300">
    <property type="match status" value="1"/>
</dbReference>
<accession>A0ABP6T5F3</accession>
<dbReference type="InterPro" id="IPR000843">
    <property type="entry name" value="HTH_LacI"/>
</dbReference>
<evidence type="ECO:0000256" key="2">
    <source>
        <dbReference type="ARBA" id="ARBA00023125"/>
    </source>
</evidence>
<dbReference type="InterPro" id="IPR028082">
    <property type="entry name" value="Peripla_BP_I"/>
</dbReference>
<protein>
    <submittedName>
        <fullName evidence="5">LacI family DNA-binding transcriptional regulator</fullName>
    </submittedName>
</protein>